<protein>
    <submittedName>
        <fullName evidence="1">Uncharacterized protein</fullName>
    </submittedName>
</protein>
<dbReference type="EMBL" id="HBHP01022605">
    <property type="protein sequence ID" value="CAD9770082.1"/>
    <property type="molecule type" value="Transcribed_RNA"/>
</dbReference>
<reference evidence="1" key="1">
    <citation type="submission" date="2021-01" db="EMBL/GenBank/DDBJ databases">
        <authorList>
            <person name="Corre E."/>
            <person name="Pelletier E."/>
            <person name="Niang G."/>
            <person name="Scheremetjew M."/>
            <person name="Finn R."/>
            <person name="Kale V."/>
            <person name="Holt S."/>
            <person name="Cochrane G."/>
            <person name="Meng A."/>
            <person name="Brown T."/>
            <person name="Cohen L."/>
        </authorList>
    </citation>
    <scope>NUCLEOTIDE SEQUENCE</scope>
    <source>
        <strain evidence="1">CCMP622</strain>
    </source>
</reference>
<organism evidence="1">
    <name type="scientific">Lotharella oceanica</name>
    <dbReference type="NCBI Taxonomy" id="641309"/>
    <lineage>
        <taxon>Eukaryota</taxon>
        <taxon>Sar</taxon>
        <taxon>Rhizaria</taxon>
        <taxon>Cercozoa</taxon>
        <taxon>Chlorarachniophyceae</taxon>
        <taxon>Lotharella</taxon>
    </lineage>
</organism>
<gene>
    <name evidence="1" type="ORF">LSP00402_LOCUS14067</name>
</gene>
<evidence type="ECO:0000313" key="1">
    <source>
        <dbReference type="EMBL" id="CAD9770082.1"/>
    </source>
</evidence>
<accession>A0A7S2TWL4</accession>
<dbReference type="AlphaFoldDB" id="A0A7S2TWL4"/>
<proteinExistence type="predicted"/>
<sequence>MLNVCKRNSCLQSIEQFEKDAQMQFDAVVKTRPDATWFLPSFSAQEYLLRGNLVTHFSDIFIFAPRRFAQGFVQFWKNYTECQGTWKGAYFPELALDWAFRELGAIYYYDRQTPVSIRRASRNETSALWICKDQRRVPVQRCMQLVYDVDNKFVA</sequence>
<name>A0A7S2TWL4_9EUKA</name>